<gene>
    <name evidence="2" type="ORF">PIN31115_03562</name>
</gene>
<dbReference type="PROSITE" id="PS50878">
    <property type="entry name" value="RT_POL"/>
    <property type="match status" value="1"/>
</dbReference>
<keyword evidence="3" id="KW-1185">Reference proteome</keyword>
<dbReference type="Proteomes" id="UP000333828">
    <property type="component" value="Unassembled WGS sequence"/>
</dbReference>
<name>A0A5E4X0B5_9BURK</name>
<protein>
    <recommendedName>
        <fullName evidence="1">Reverse transcriptase domain-containing protein</fullName>
    </recommendedName>
</protein>
<dbReference type="CDD" id="cd01646">
    <property type="entry name" value="RT_Bac_retron_I"/>
    <property type="match status" value="1"/>
</dbReference>
<sequence>MIDQTFSARNFLRLTTRLDPKKYKLGRNRNDYLVSLDKISAEILSDDFTFSAFSVSSRGGKPVYSVTSHIDDFAIRKLSDNLSRVYGVQQANRSEIIGQVIPLLREKVPFYLLKLDIKSFYESINRSALLERISKDSSLSFRSKLLLDQLLGSTQHFPGPGLPRGISLSATLSELYMKEFDANVRNIDGVYFYARFVDDILIFSFSSPEPLKALLAKSLPAGMQFNDGKQCILGFDRSGNCEIFDDAPEISYLGYKFIFRPPGTPTSPTHPRLTIKIAESKLMKMRRRIMLSLFSFIKNKDISLLSDRIRFLTGNCQMKRDGDNGKLLTGIYYNYIHIDESGIKELKSLTEFLRKAILSKRGAFGKNLQSHLTREQRRLLILYCFETGFRKKITHKSTPERLKQIKECWRHV</sequence>
<evidence type="ECO:0000259" key="1">
    <source>
        <dbReference type="PROSITE" id="PS50878"/>
    </source>
</evidence>
<dbReference type="Pfam" id="PF00078">
    <property type="entry name" value="RVT_1"/>
    <property type="match status" value="1"/>
</dbReference>
<dbReference type="InterPro" id="IPR000477">
    <property type="entry name" value="RT_dom"/>
</dbReference>
<evidence type="ECO:0000313" key="3">
    <source>
        <dbReference type="Proteomes" id="UP000333828"/>
    </source>
</evidence>
<proteinExistence type="predicted"/>
<accession>A0A5E4X0B5</accession>
<dbReference type="AlphaFoldDB" id="A0A5E4X0B5"/>
<dbReference type="NCBIfam" id="NF041747">
    <property type="entry name" value="Drt3a"/>
    <property type="match status" value="1"/>
</dbReference>
<evidence type="ECO:0000313" key="2">
    <source>
        <dbReference type="EMBL" id="VVE29704.1"/>
    </source>
</evidence>
<dbReference type="RefSeq" id="WP_150685183.1">
    <property type="nucleotide sequence ID" value="NZ_CABPSI010000004.1"/>
</dbReference>
<dbReference type="EMBL" id="CABPSI010000004">
    <property type="protein sequence ID" value="VVE29704.1"/>
    <property type="molecule type" value="Genomic_DNA"/>
</dbReference>
<feature type="domain" description="Reverse transcriptase" evidence="1">
    <location>
        <begin position="1"/>
        <end position="257"/>
    </location>
</feature>
<organism evidence="2 3">
    <name type="scientific">Pandoraea iniqua</name>
    <dbReference type="NCBI Taxonomy" id="2508288"/>
    <lineage>
        <taxon>Bacteria</taxon>
        <taxon>Pseudomonadati</taxon>
        <taxon>Pseudomonadota</taxon>
        <taxon>Betaproteobacteria</taxon>
        <taxon>Burkholderiales</taxon>
        <taxon>Burkholderiaceae</taxon>
        <taxon>Pandoraea</taxon>
    </lineage>
</organism>
<reference evidence="2 3" key="1">
    <citation type="submission" date="2019-08" db="EMBL/GenBank/DDBJ databases">
        <authorList>
            <person name="Peeters C."/>
        </authorList>
    </citation>
    <scope>NUCLEOTIDE SEQUENCE [LARGE SCALE GENOMIC DNA]</scope>
    <source>
        <strain evidence="2 3">LMG 31115</strain>
    </source>
</reference>